<dbReference type="Proteomes" id="UP001054837">
    <property type="component" value="Unassembled WGS sequence"/>
</dbReference>
<sequence length="107" mass="11976">MNSDLCPRRLKTQEGFLQAVLKEMDGLQFSTCVQPLSPPVNPLETIITLYFSDLLSQVSKIQDCTIALFNAVRAIIYNNFPSDAWPYIYTNGSKLDINGAVGTRNFL</sequence>
<comment type="caution">
    <text evidence="1">The sequence shown here is derived from an EMBL/GenBank/DDBJ whole genome shotgun (WGS) entry which is preliminary data.</text>
</comment>
<dbReference type="AlphaFoldDB" id="A0AAV4V9S5"/>
<evidence type="ECO:0000313" key="1">
    <source>
        <dbReference type="EMBL" id="GIY66240.1"/>
    </source>
</evidence>
<evidence type="ECO:0000313" key="2">
    <source>
        <dbReference type="Proteomes" id="UP001054837"/>
    </source>
</evidence>
<keyword evidence="2" id="KW-1185">Reference proteome</keyword>
<organism evidence="1 2">
    <name type="scientific">Caerostris darwini</name>
    <dbReference type="NCBI Taxonomy" id="1538125"/>
    <lineage>
        <taxon>Eukaryota</taxon>
        <taxon>Metazoa</taxon>
        <taxon>Ecdysozoa</taxon>
        <taxon>Arthropoda</taxon>
        <taxon>Chelicerata</taxon>
        <taxon>Arachnida</taxon>
        <taxon>Araneae</taxon>
        <taxon>Araneomorphae</taxon>
        <taxon>Entelegynae</taxon>
        <taxon>Araneoidea</taxon>
        <taxon>Araneidae</taxon>
        <taxon>Caerostris</taxon>
    </lineage>
</organism>
<dbReference type="EMBL" id="BPLQ01012568">
    <property type="protein sequence ID" value="GIY66240.1"/>
    <property type="molecule type" value="Genomic_DNA"/>
</dbReference>
<gene>
    <name evidence="1" type="ORF">CDAR_427921</name>
</gene>
<protein>
    <submittedName>
        <fullName evidence="1">Uncharacterized protein</fullName>
    </submittedName>
</protein>
<proteinExistence type="predicted"/>
<accession>A0AAV4V9S5</accession>
<name>A0AAV4V9S5_9ARAC</name>
<reference evidence="1 2" key="1">
    <citation type="submission" date="2021-06" db="EMBL/GenBank/DDBJ databases">
        <title>Caerostris darwini draft genome.</title>
        <authorList>
            <person name="Kono N."/>
            <person name="Arakawa K."/>
        </authorList>
    </citation>
    <scope>NUCLEOTIDE SEQUENCE [LARGE SCALE GENOMIC DNA]</scope>
</reference>